<evidence type="ECO:0000256" key="5">
    <source>
        <dbReference type="ARBA" id="ARBA00022989"/>
    </source>
</evidence>
<dbReference type="InterPro" id="IPR011066">
    <property type="entry name" value="MscS_channel_C_sf"/>
</dbReference>
<dbReference type="Pfam" id="PF00924">
    <property type="entry name" value="MS_channel_2nd"/>
    <property type="match status" value="1"/>
</dbReference>
<evidence type="ECO:0000259" key="9">
    <source>
        <dbReference type="Pfam" id="PF21082"/>
    </source>
</evidence>
<dbReference type="PANTHER" id="PTHR30221:SF1">
    <property type="entry name" value="SMALL-CONDUCTANCE MECHANOSENSITIVE CHANNEL"/>
    <property type="match status" value="1"/>
</dbReference>
<dbReference type="Gene3D" id="1.10.287.1260">
    <property type="match status" value="1"/>
</dbReference>
<comment type="subcellular location">
    <subcellularLocation>
        <location evidence="1">Cell membrane</location>
        <topology evidence="1">Multi-pass membrane protein</topology>
    </subcellularLocation>
</comment>
<gene>
    <name evidence="11" type="ORF">MNBD_NITROSPIRAE01-191</name>
</gene>
<keyword evidence="4 7" id="KW-0812">Transmembrane</keyword>
<sequence length="278" mass="30328">MNIEKIIESMTLIITTYSLKILAALAVYIIGKWISLKASNILGKILEKKQVDPILLNFLKNMSYYTLLILVVIAAAGQLGVNTTSFLTIVGAAGLAIGLALKDSLSNFASGVMLVLFRPFREGDVVTAAGTTGKVTSLAIFNTTLTTPDNQRVIVPNSAITANIITNITANTTRRIDMVIGIGYNDDIAKAKAIMMRLIEADSRILKEPAPTVALVELADSSVNLNVRPWVKTEDYWPVRSDLTEKIKITFDEEGISIPYPQQDVHLFSEEAQKLTSV</sequence>
<dbReference type="GO" id="GO:0008381">
    <property type="term" value="F:mechanosensitive monoatomic ion channel activity"/>
    <property type="evidence" value="ECO:0007669"/>
    <property type="project" value="InterPro"/>
</dbReference>
<feature type="domain" description="Mechanosensitive ion channel transmembrane helices 2/3" evidence="10">
    <location>
        <begin position="62"/>
        <end position="102"/>
    </location>
</feature>
<dbReference type="InterPro" id="IPR023408">
    <property type="entry name" value="MscS_beta-dom_sf"/>
</dbReference>
<keyword evidence="5 7" id="KW-1133">Transmembrane helix</keyword>
<name>A0A3B1CW75_9ZZZZ</name>
<organism evidence="11">
    <name type="scientific">hydrothermal vent metagenome</name>
    <dbReference type="NCBI Taxonomy" id="652676"/>
    <lineage>
        <taxon>unclassified sequences</taxon>
        <taxon>metagenomes</taxon>
        <taxon>ecological metagenomes</taxon>
    </lineage>
</organism>
<dbReference type="EMBL" id="UOGF01000064">
    <property type="protein sequence ID" value="VAX30771.1"/>
    <property type="molecule type" value="Genomic_DNA"/>
</dbReference>
<feature type="transmembrane region" description="Helical" evidence="7">
    <location>
        <begin position="54"/>
        <end position="77"/>
    </location>
</feature>
<dbReference type="InterPro" id="IPR045275">
    <property type="entry name" value="MscS_archaea/bacteria_type"/>
</dbReference>
<dbReference type="Pfam" id="PF21088">
    <property type="entry name" value="MS_channel_1st"/>
    <property type="match status" value="1"/>
</dbReference>
<proteinExistence type="inferred from homology"/>
<comment type="similarity">
    <text evidence="2">Belongs to the MscS (TC 1.A.23) family.</text>
</comment>
<protein>
    <submittedName>
        <fullName evidence="11">Potassium efflux system KefA protein / Small-conductance mechanosensitive channel</fullName>
    </submittedName>
</protein>
<dbReference type="InterPro" id="IPR010920">
    <property type="entry name" value="LSM_dom_sf"/>
</dbReference>
<evidence type="ECO:0000259" key="10">
    <source>
        <dbReference type="Pfam" id="PF21088"/>
    </source>
</evidence>
<dbReference type="SUPFAM" id="SSF50182">
    <property type="entry name" value="Sm-like ribonucleoproteins"/>
    <property type="match status" value="1"/>
</dbReference>
<dbReference type="InterPro" id="IPR006685">
    <property type="entry name" value="MscS_channel_2nd"/>
</dbReference>
<feature type="domain" description="Mechanosensitive ion channel MscS C-terminal" evidence="9">
    <location>
        <begin position="176"/>
        <end position="258"/>
    </location>
</feature>
<evidence type="ECO:0000256" key="7">
    <source>
        <dbReference type="SAM" id="Phobius"/>
    </source>
</evidence>
<feature type="transmembrane region" description="Helical" evidence="7">
    <location>
        <begin position="83"/>
        <end position="101"/>
    </location>
</feature>
<keyword evidence="6 7" id="KW-0472">Membrane</keyword>
<evidence type="ECO:0000256" key="4">
    <source>
        <dbReference type="ARBA" id="ARBA00022692"/>
    </source>
</evidence>
<evidence type="ECO:0000256" key="6">
    <source>
        <dbReference type="ARBA" id="ARBA00023136"/>
    </source>
</evidence>
<dbReference type="SUPFAM" id="SSF82861">
    <property type="entry name" value="Mechanosensitive channel protein MscS (YggB), transmembrane region"/>
    <property type="match status" value="1"/>
</dbReference>
<dbReference type="Gene3D" id="3.30.70.100">
    <property type="match status" value="1"/>
</dbReference>
<dbReference type="InterPro" id="IPR049142">
    <property type="entry name" value="MS_channel_1st"/>
</dbReference>
<dbReference type="Pfam" id="PF05552">
    <property type="entry name" value="MS_channel_1st_1"/>
    <property type="match status" value="1"/>
</dbReference>
<evidence type="ECO:0000256" key="1">
    <source>
        <dbReference type="ARBA" id="ARBA00004651"/>
    </source>
</evidence>
<keyword evidence="3" id="KW-1003">Cell membrane</keyword>
<feature type="domain" description="Mechanosensitive ion channel MscS" evidence="8">
    <location>
        <begin position="103"/>
        <end position="169"/>
    </location>
</feature>
<evidence type="ECO:0000259" key="8">
    <source>
        <dbReference type="Pfam" id="PF00924"/>
    </source>
</evidence>
<evidence type="ECO:0000256" key="3">
    <source>
        <dbReference type="ARBA" id="ARBA00022475"/>
    </source>
</evidence>
<accession>A0A3B1CW75</accession>
<dbReference type="GO" id="GO:0005886">
    <property type="term" value="C:plasma membrane"/>
    <property type="evidence" value="ECO:0007669"/>
    <property type="project" value="UniProtKB-SubCell"/>
</dbReference>
<evidence type="ECO:0000313" key="11">
    <source>
        <dbReference type="EMBL" id="VAX30771.1"/>
    </source>
</evidence>
<reference evidence="11" key="1">
    <citation type="submission" date="2018-06" db="EMBL/GenBank/DDBJ databases">
        <authorList>
            <person name="Zhirakovskaya E."/>
        </authorList>
    </citation>
    <scope>NUCLEOTIDE SEQUENCE</scope>
</reference>
<evidence type="ECO:0000256" key="2">
    <source>
        <dbReference type="ARBA" id="ARBA00008017"/>
    </source>
</evidence>
<dbReference type="Pfam" id="PF21082">
    <property type="entry name" value="MS_channel_3rd"/>
    <property type="match status" value="1"/>
</dbReference>
<dbReference type="InterPro" id="IPR011014">
    <property type="entry name" value="MscS_channel_TM-2"/>
</dbReference>
<dbReference type="AlphaFoldDB" id="A0A3B1CW75"/>
<dbReference type="Gene3D" id="2.30.30.60">
    <property type="match status" value="1"/>
</dbReference>
<dbReference type="PANTHER" id="PTHR30221">
    <property type="entry name" value="SMALL-CONDUCTANCE MECHANOSENSITIVE CHANNEL"/>
    <property type="match status" value="1"/>
</dbReference>
<dbReference type="InterPro" id="IPR008910">
    <property type="entry name" value="MSC_TM_helix"/>
</dbReference>
<dbReference type="SUPFAM" id="SSF82689">
    <property type="entry name" value="Mechanosensitive channel protein MscS (YggB), C-terminal domain"/>
    <property type="match status" value="1"/>
</dbReference>
<feature type="transmembrane region" description="Helical" evidence="7">
    <location>
        <begin position="12"/>
        <end position="34"/>
    </location>
</feature>
<dbReference type="InterPro" id="IPR049278">
    <property type="entry name" value="MS_channel_C"/>
</dbReference>